<dbReference type="SUPFAM" id="SSF53850">
    <property type="entry name" value="Periplasmic binding protein-like II"/>
    <property type="match status" value="1"/>
</dbReference>
<dbReference type="Gene3D" id="3.40.190.290">
    <property type="match status" value="1"/>
</dbReference>
<reference evidence="6 7" key="1">
    <citation type="submission" date="2019-05" db="EMBL/GenBank/DDBJ databases">
        <title>Draft genome sequence of Pelagicola sp. DSW4-44.</title>
        <authorList>
            <person name="Oh J."/>
        </authorList>
    </citation>
    <scope>NUCLEOTIDE SEQUENCE [LARGE SCALE GENOMIC DNA]</scope>
    <source>
        <strain evidence="6 7">DSW4-44</strain>
    </source>
</reference>
<dbReference type="PANTHER" id="PTHR30537">
    <property type="entry name" value="HTH-TYPE TRANSCRIPTIONAL REGULATOR"/>
    <property type="match status" value="1"/>
</dbReference>
<name>A0ABY2UZ90_9RHOB</name>
<dbReference type="PROSITE" id="PS50931">
    <property type="entry name" value="HTH_LYSR"/>
    <property type="match status" value="1"/>
</dbReference>
<organism evidence="6 7">
    <name type="scientific">Parasedimentitalea maritima</name>
    <dbReference type="NCBI Taxonomy" id="2578117"/>
    <lineage>
        <taxon>Bacteria</taxon>
        <taxon>Pseudomonadati</taxon>
        <taxon>Pseudomonadota</taxon>
        <taxon>Alphaproteobacteria</taxon>
        <taxon>Rhodobacterales</taxon>
        <taxon>Paracoccaceae</taxon>
        <taxon>Parasedimentitalea</taxon>
    </lineage>
</organism>
<dbReference type="Pfam" id="PF00126">
    <property type="entry name" value="HTH_1"/>
    <property type="match status" value="1"/>
</dbReference>
<sequence>MPFKNGTHSWDDLRLFLAVASEGGLANAVSRSGVSAPTLSRRISHLENTFSMILFDRHPGGVTLTPQGRELLEKVQQMDLHNQAIHSWRTRQDPRPLVRVTVGYWTSIYLTRNLDRLFTSAQSPRIELLSGSQFLNLSRREADIAIHNKQPDQQGLKRHRIGPVTFAIFGSPTYCTSHPQSYSEERYAACDWVIPSQSGATGGSSSWLRRKIGETARLVCDTPQAVLEAAAAGGGLCILPCFIGVNESRLVQVSDPLASLPHEQWLVTHENSSALPHVRHTANAIATLMKQQQVGIDTAN</sequence>
<dbReference type="Proteomes" id="UP000305041">
    <property type="component" value="Unassembled WGS sequence"/>
</dbReference>
<accession>A0ABY2UZ90</accession>
<evidence type="ECO:0000256" key="2">
    <source>
        <dbReference type="ARBA" id="ARBA00023015"/>
    </source>
</evidence>
<dbReference type="RefSeq" id="WP_138161880.1">
    <property type="nucleotide sequence ID" value="NZ_VAUA01000002.1"/>
</dbReference>
<protein>
    <submittedName>
        <fullName evidence="6">LysR family transcriptional regulator</fullName>
    </submittedName>
</protein>
<keyword evidence="3" id="KW-0238">DNA-binding</keyword>
<dbReference type="InterPro" id="IPR036388">
    <property type="entry name" value="WH-like_DNA-bd_sf"/>
</dbReference>
<comment type="caution">
    <text evidence="6">The sequence shown here is derived from an EMBL/GenBank/DDBJ whole genome shotgun (WGS) entry which is preliminary data.</text>
</comment>
<dbReference type="Gene3D" id="1.10.10.10">
    <property type="entry name" value="Winged helix-like DNA-binding domain superfamily/Winged helix DNA-binding domain"/>
    <property type="match status" value="1"/>
</dbReference>
<keyword evidence="7" id="KW-1185">Reference proteome</keyword>
<dbReference type="SUPFAM" id="SSF46785">
    <property type="entry name" value="Winged helix' DNA-binding domain"/>
    <property type="match status" value="1"/>
</dbReference>
<dbReference type="InterPro" id="IPR036390">
    <property type="entry name" value="WH_DNA-bd_sf"/>
</dbReference>
<gene>
    <name evidence="6" type="ORF">FEE96_04785</name>
</gene>
<dbReference type="EMBL" id="VAUA01000002">
    <property type="protein sequence ID" value="TLP67851.1"/>
    <property type="molecule type" value="Genomic_DNA"/>
</dbReference>
<feature type="domain" description="HTH lysR-type" evidence="5">
    <location>
        <begin position="8"/>
        <end position="65"/>
    </location>
</feature>
<dbReference type="Pfam" id="PF03466">
    <property type="entry name" value="LysR_substrate"/>
    <property type="match status" value="1"/>
</dbReference>
<evidence type="ECO:0000313" key="6">
    <source>
        <dbReference type="EMBL" id="TLP67851.1"/>
    </source>
</evidence>
<keyword evidence="2" id="KW-0805">Transcription regulation</keyword>
<dbReference type="InterPro" id="IPR005119">
    <property type="entry name" value="LysR_subst-bd"/>
</dbReference>
<dbReference type="PANTHER" id="PTHR30537:SF3">
    <property type="entry name" value="TRANSCRIPTIONAL REGULATORY PROTEIN"/>
    <property type="match status" value="1"/>
</dbReference>
<evidence type="ECO:0000313" key="7">
    <source>
        <dbReference type="Proteomes" id="UP000305041"/>
    </source>
</evidence>
<dbReference type="InterPro" id="IPR000847">
    <property type="entry name" value="LysR_HTH_N"/>
</dbReference>
<comment type="similarity">
    <text evidence="1">Belongs to the LysR transcriptional regulatory family.</text>
</comment>
<evidence type="ECO:0000256" key="4">
    <source>
        <dbReference type="ARBA" id="ARBA00023163"/>
    </source>
</evidence>
<evidence type="ECO:0000256" key="3">
    <source>
        <dbReference type="ARBA" id="ARBA00023125"/>
    </source>
</evidence>
<dbReference type="InterPro" id="IPR058163">
    <property type="entry name" value="LysR-type_TF_proteobact-type"/>
</dbReference>
<evidence type="ECO:0000259" key="5">
    <source>
        <dbReference type="PROSITE" id="PS50931"/>
    </source>
</evidence>
<proteinExistence type="inferred from homology"/>
<keyword evidence="4" id="KW-0804">Transcription</keyword>
<evidence type="ECO:0000256" key="1">
    <source>
        <dbReference type="ARBA" id="ARBA00009437"/>
    </source>
</evidence>